<accession>A0ABP9GDS0</accession>
<keyword evidence="2" id="KW-0645">Protease</keyword>
<dbReference type="InterPro" id="IPR036852">
    <property type="entry name" value="Peptidase_S8/S53_dom_sf"/>
</dbReference>
<dbReference type="SUPFAM" id="SSF52743">
    <property type="entry name" value="Subtilisin-like"/>
    <property type="match status" value="1"/>
</dbReference>
<dbReference type="PANTHER" id="PTHR43806:SF11">
    <property type="entry name" value="CEREVISIN-RELATED"/>
    <property type="match status" value="1"/>
</dbReference>
<keyword evidence="3" id="KW-0378">Hydrolase</keyword>
<evidence type="ECO:0000256" key="7">
    <source>
        <dbReference type="SAM" id="Phobius"/>
    </source>
</evidence>
<dbReference type="PANTHER" id="PTHR43806">
    <property type="entry name" value="PEPTIDASE S8"/>
    <property type="match status" value="1"/>
</dbReference>
<feature type="domain" description="Peptidase S8/S53" evidence="8">
    <location>
        <begin position="68"/>
        <end position="308"/>
    </location>
</feature>
<reference evidence="10" key="1">
    <citation type="journal article" date="2019" name="Int. J. Syst. Evol. Microbiol.">
        <title>The Global Catalogue of Microorganisms (GCM) 10K type strain sequencing project: providing services to taxonomists for standard genome sequencing and annotation.</title>
        <authorList>
            <consortium name="The Broad Institute Genomics Platform"/>
            <consortium name="The Broad Institute Genome Sequencing Center for Infectious Disease"/>
            <person name="Wu L."/>
            <person name="Ma J."/>
        </authorList>
    </citation>
    <scope>NUCLEOTIDE SEQUENCE [LARGE SCALE GENOMIC DNA]</scope>
    <source>
        <strain evidence="10">JCM 18123</strain>
    </source>
</reference>
<dbReference type="PROSITE" id="PS51892">
    <property type="entry name" value="SUBTILASE"/>
    <property type="match status" value="1"/>
</dbReference>
<evidence type="ECO:0000313" key="9">
    <source>
        <dbReference type="EMBL" id="GAA4939378.1"/>
    </source>
</evidence>
<feature type="region of interest" description="Disordered" evidence="6">
    <location>
        <begin position="375"/>
        <end position="426"/>
    </location>
</feature>
<dbReference type="EMBL" id="BAABIK010000009">
    <property type="protein sequence ID" value="GAA4939378.1"/>
    <property type="molecule type" value="Genomic_DNA"/>
</dbReference>
<comment type="caution">
    <text evidence="9">The sequence shown here is derived from an EMBL/GenBank/DDBJ whole genome shotgun (WGS) entry which is preliminary data.</text>
</comment>
<comment type="caution">
    <text evidence="5">Lacks conserved residue(s) required for the propagation of feature annotation.</text>
</comment>
<feature type="region of interest" description="Disordered" evidence="6">
    <location>
        <begin position="316"/>
        <end position="337"/>
    </location>
</feature>
<keyword evidence="10" id="KW-1185">Reference proteome</keyword>
<evidence type="ECO:0000256" key="5">
    <source>
        <dbReference type="PROSITE-ProRule" id="PRU01240"/>
    </source>
</evidence>
<evidence type="ECO:0000256" key="6">
    <source>
        <dbReference type="SAM" id="MobiDB-lite"/>
    </source>
</evidence>
<feature type="transmembrane region" description="Helical" evidence="7">
    <location>
        <begin position="347"/>
        <end position="368"/>
    </location>
</feature>
<dbReference type="Gene3D" id="3.40.50.200">
    <property type="entry name" value="Peptidase S8/S53 domain"/>
    <property type="match status" value="1"/>
</dbReference>
<keyword evidence="7" id="KW-0812">Transmembrane</keyword>
<dbReference type="InterPro" id="IPR015500">
    <property type="entry name" value="Peptidase_S8_subtilisin-rel"/>
</dbReference>
<evidence type="ECO:0000256" key="2">
    <source>
        <dbReference type="ARBA" id="ARBA00022670"/>
    </source>
</evidence>
<evidence type="ECO:0000259" key="8">
    <source>
        <dbReference type="Pfam" id="PF00082"/>
    </source>
</evidence>
<keyword evidence="4" id="KW-0720">Serine protease</keyword>
<comment type="similarity">
    <text evidence="1 5">Belongs to the peptidase S8 family.</text>
</comment>
<organism evidence="9 10">
    <name type="scientific">Streptomonospora halophila</name>
    <dbReference type="NCBI Taxonomy" id="427369"/>
    <lineage>
        <taxon>Bacteria</taxon>
        <taxon>Bacillati</taxon>
        <taxon>Actinomycetota</taxon>
        <taxon>Actinomycetes</taxon>
        <taxon>Streptosporangiales</taxon>
        <taxon>Nocardiopsidaceae</taxon>
        <taxon>Streptomonospora</taxon>
    </lineage>
</organism>
<evidence type="ECO:0000313" key="10">
    <source>
        <dbReference type="Proteomes" id="UP001499993"/>
    </source>
</evidence>
<protein>
    <recommendedName>
        <fullName evidence="8">Peptidase S8/S53 domain-containing protein</fullName>
    </recommendedName>
</protein>
<evidence type="ECO:0000256" key="3">
    <source>
        <dbReference type="ARBA" id="ARBA00022801"/>
    </source>
</evidence>
<keyword evidence="7" id="KW-0472">Membrane</keyword>
<dbReference type="InterPro" id="IPR000209">
    <property type="entry name" value="Peptidase_S8/S53_dom"/>
</dbReference>
<evidence type="ECO:0000256" key="1">
    <source>
        <dbReference type="ARBA" id="ARBA00011073"/>
    </source>
</evidence>
<dbReference type="Pfam" id="PF00082">
    <property type="entry name" value="Peptidase_S8"/>
    <property type="match status" value="1"/>
</dbReference>
<feature type="compositionally biased region" description="Basic residues" evidence="6">
    <location>
        <begin position="415"/>
        <end position="426"/>
    </location>
</feature>
<sequence length="426" mass="41599">MLGVTGVSVICRNRAAARMAGAVACAVALLAPPAPPVAASADTGGELRPEQWGMDAVGAADAADRNDGGGVLVALLGGGVDASHPDLGDGFTEGDAFAAGPGSGGGATPLAGIIAGRGHGREYTGGVVGVAPGADLLSVRVAEGGEDASDALNQGIRYAVDEGAQVVLLPSEPASAEPDEAVAAAVGYANRNGALVVAPAGEGGSAYPGAYEGAMAVGAVGEDLALTGDSPASGVDLVAPGAGIRAPKAGGGYTTAEGTAAAAAFVAGAAVLVRAEYPQLRPGEVADALTSGTRDGAAGAQAPGYGAGVLDAPAAMERAASSAEGEPLFDEGLADQPREEGSGLPVWALWTVGALLAVLVALVAALLVRRAGANPYDLPSRRSGRGRGGAEDQGERDDREPVGAEARSGGTRRTPAARRRGGRRRR</sequence>
<name>A0ABP9GDS0_9ACTN</name>
<dbReference type="InterPro" id="IPR050131">
    <property type="entry name" value="Peptidase_S8_subtilisin-like"/>
</dbReference>
<dbReference type="PRINTS" id="PR00723">
    <property type="entry name" value="SUBTILISIN"/>
</dbReference>
<proteinExistence type="inferred from homology"/>
<gene>
    <name evidence="9" type="ORF">GCM10023224_21060</name>
</gene>
<dbReference type="Proteomes" id="UP001499993">
    <property type="component" value="Unassembled WGS sequence"/>
</dbReference>
<evidence type="ECO:0000256" key="4">
    <source>
        <dbReference type="ARBA" id="ARBA00022825"/>
    </source>
</evidence>
<keyword evidence="7" id="KW-1133">Transmembrane helix</keyword>